<dbReference type="EMBL" id="BOMF01000104">
    <property type="protein sequence ID" value="GID48405.1"/>
    <property type="molecule type" value="Genomic_DNA"/>
</dbReference>
<organism evidence="3">
    <name type="scientific">Actinoplanes campanulatus</name>
    <dbReference type="NCBI Taxonomy" id="113559"/>
    <lineage>
        <taxon>Bacteria</taxon>
        <taxon>Bacillati</taxon>
        <taxon>Actinomycetota</taxon>
        <taxon>Actinomycetes</taxon>
        <taxon>Micromonosporales</taxon>
        <taxon>Micromonosporaceae</taxon>
        <taxon>Actinoplanes</taxon>
    </lineage>
</organism>
<dbReference type="InterPro" id="IPR035930">
    <property type="entry name" value="FomD-like_sf"/>
</dbReference>
<dbReference type="InterPro" id="IPR007295">
    <property type="entry name" value="DUF402"/>
</dbReference>
<dbReference type="SUPFAM" id="SSF159234">
    <property type="entry name" value="FomD-like"/>
    <property type="match status" value="1"/>
</dbReference>
<dbReference type="PANTHER" id="PTHR39159">
    <property type="match status" value="1"/>
</dbReference>
<gene>
    <name evidence="3" type="ORF">Aca07nite_56800</name>
</gene>
<dbReference type="Pfam" id="PF04167">
    <property type="entry name" value="DUF402"/>
    <property type="match status" value="1"/>
</dbReference>
<keyword evidence="1" id="KW-0378">Hydrolase</keyword>
<dbReference type="Gene3D" id="2.40.380.10">
    <property type="entry name" value="FomD-like"/>
    <property type="match status" value="1"/>
</dbReference>
<dbReference type="InterPro" id="IPR050212">
    <property type="entry name" value="Ntdp-like"/>
</dbReference>
<protein>
    <recommendedName>
        <fullName evidence="2">DUF402 domain-containing protein</fullName>
    </recommendedName>
</protein>
<sequence length="200" mass="22427">MGFEVGGIVTRRYSRGGRCTFEQPLWVVTDDAAGLLLWHPLGGGYLRMTDADGRTLHDVTLDRMRDPVLAPAAWTGADVLILMPPGAAHSVWWFFRDGVFDGWYVNLEAPCTRRPDGVDTVDHVLDIVATPDRAWRWKDEDEFAERTGHPHYYDARAAVAIRAEGERLADLIEAGVPPFDGRLTDFCPDPRWGPLDAPER</sequence>
<reference evidence="3" key="1">
    <citation type="submission" date="2021-01" db="EMBL/GenBank/DDBJ databases">
        <title>Whole genome shotgun sequence of Actinoplanes capillaceus NBRC 16408.</title>
        <authorList>
            <person name="Komaki H."/>
            <person name="Tamura T."/>
        </authorList>
    </citation>
    <scope>NUCLEOTIDE SEQUENCE [LARGE SCALE GENOMIC DNA]</scope>
    <source>
        <strain evidence="3">NBRC 16408</strain>
    </source>
</reference>
<dbReference type="PANTHER" id="PTHR39159:SF1">
    <property type="entry name" value="UPF0374 PROTEIN YGAC"/>
    <property type="match status" value="1"/>
</dbReference>
<comment type="caution">
    <text evidence="3">The sequence shown here is derived from an EMBL/GenBank/DDBJ whole genome shotgun (WGS) entry which is preliminary data.</text>
</comment>
<name>A0ABQ3WQH6_9ACTN</name>
<proteinExistence type="predicted"/>
<evidence type="ECO:0000259" key="2">
    <source>
        <dbReference type="Pfam" id="PF04167"/>
    </source>
</evidence>
<evidence type="ECO:0000256" key="1">
    <source>
        <dbReference type="ARBA" id="ARBA00022801"/>
    </source>
</evidence>
<accession>A0ABQ3WQH6</accession>
<feature type="domain" description="DUF402" evidence="2">
    <location>
        <begin position="58"/>
        <end position="175"/>
    </location>
</feature>
<evidence type="ECO:0000313" key="3">
    <source>
        <dbReference type="EMBL" id="GID48405.1"/>
    </source>
</evidence>